<evidence type="ECO:0000256" key="2">
    <source>
        <dbReference type="SAM" id="SignalP"/>
    </source>
</evidence>
<organism evidence="3 4">
    <name type="scientific">Kribbella antibiotica</name>
    <dbReference type="NCBI Taxonomy" id="190195"/>
    <lineage>
        <taxon>Bacteria</taxon>
        <taxon>Bacillati</taxon>
        <taxon>Actinomycetota</taxon>
        <taxon>Actinomycetes</taxon>
        <taxon>Propionibacteriales</taxon>
        <taxon>Kribbellaceae</taxon>
        <taxon>Kribbella</taxon>
    </lineage>
</organism>
<gene>
    <name evidence="3" type="ORF">E1263_36290</name>
</gene>
<dbReference type="EMBL" id="SMKX01000171">
    <property type="protein sequence ID" value="TDD46540.1"/>
    <property type="molecule type" value="Genomic_DNA"/>
</dbReference>
<evidence type="ECO:0000313" key="3">
    <source>
        <dbReference type="EMBL" id="TDD46540.1"/>
    </source>
</evidence>
<name>A0A4R4YPP2_9ACTN</name>
<dbReference type="RefSeq" id="WP_132175853.1">
    <property type="nucleotide sequence ID" value="NZ_SMKX01000171.1"/>
</dbReference>
<accession>A0A4R4YPP2</accession>
<evidence type="ECO:0000256" key="1">
    <source>
        <dbReference type="SAM" id="MobiDB-lite"/>
    </source>
</evidence>
<feature type="compositionally biased region" description="Low complexity" evidence="1">
    <location>
        <begin position="144"/>
        <end position="158"/>
    </location>
</feature>
<proteinExistence type="predicted"/>
<keyword evidence="2" id="KW-0732">Signal</keyword>
<feature type="region of interest" description="Disordered" evidence="1">
    <location>
        <begin position="121"/>
        <end position="158"/>
    </location>
</feature>
<dbReference type="PROSITE" id="PS51257">
    <property type="entry name" value="PROKAR_LIPOPROTEIN"/>
    <property type="match status" value="1"/>
</dbReference>
<feature type="signal peptide" evidence="2">
    <location>
        <begin position="1"/>
        <end position="21"/>
    </location>
</feature>
<dbReference type="OrthoDB" id="5176722at2"/>
<feature type="chain" id="PRO_5038576837" description="Large secreted protein" evidence="2">
    <location>
        <begin position="22"/>
        <end position="455"/>
    </location>
</feature>
<keyword evidence="4" id="KW-1185">Reference proteome</keyword>
<evidence type="ECO:0008006" key="5">
    <source>
        <dbReference type="Google" id="ProtNLM"/>
    </source>
</evidence>
<protein>
    <recommendedName>
        <fullName evidence="5">Large secreted protein</fullName>
    </recommendedName>
</protein>
<comment type="caution">
    <text evidence="3">The sequence shown here is derived from an EMBL/GenBank/DDBJ whole genome shotgun (WGS) entry which is preliminary data.</text>
</comment>
<dbReference type="Proteomes" id="UP000295124">
    <property type="component" value="Unassembled WGS sequence"/>
</dbReference>
<dbReference type="AlphaFoldDB" id="A0A4R4YPP2"/>
<sequence length="455" mass="47773">MKTRVGIAIAAGLVVVAGCGASGLETGAGTVESKTASAFLITAETDWHQKVDTERNKNIEPSARCYYVTGADGKQSLGTVACGPLRRLGSPERSVWDIVKIDTTPGEKPGLKLPDEVQWQQSQLRPASSTLWRPDDKKADDNADALAAPPAPPAEAGLARVTDGGQKLDLKPATGKLVVPDGTVTLKGLANPETIGGAADVMGPASGEKFIAAEFTTAPTLNAISGEPGFGSGSKSTPATKWTVTVGTEQRPVEMFRPEEKGTSTARTLLVSVPKDATDVSLTATSGSVVQKVSLITGERTTTDVATTYYRTDLSADLNKSFPATRREVKPYFNATYALNIDKAGLSPWDSDRGWAPAGKAWFVARWTGNLDYNYILYDVTWAPQSVTATADGAAVPGIKVTHTDDDIAFLVPADTKAVQLNVSSVLKFSANDPAAKPTSGSVAFPPLTATATFQ</sequence>
<evidence type="ECO:0000313" key="4">
    <source>
        <dbReference type="Proteomes" id="UP000295124"/>
    </source>
</evidence>
<reference evidence="3 4" key="1">
    <citation type="submission" date="2019-03" db="EMBL/GenBank/DDBJ databases">
        <title>Draft genome sequences of novel Actinobacteria.</title>
        <authorList>
            <person name="Sahin N."/>
            <person name="Ay H."/>
            <person name="Saygin H."/>
        </authorList>
    </citation>
    <scope>NUCLEOTIDE SEQUENCE [LARGE SCALE GENOMIC DNA]</scope>
    <source>
        <strain evidence="3 4">JCM 13523</strain>
    </source>
</reference>
<feature type="compositionally biased region" description="Polar residues" evidence="1">
    <location>
        <begin position="121"/>
        <end position="131"/>
    </location>
</feature>